<proteinExistence type="inferred from homology"/>
<dbReference type="InterPro" id="IPR007456">
    <property type="entry name" value="Smg"/>
</dbReference>
<evidence type="ECO:0000313" key="1">
    <source>
        <dbReference type="EMBL" id="VAW68868.1"/>
    </source>
</evidence>
<organism evidence="1">
    <name type="scientific">hydrothermal vent metagenome</name>
    <dbReference type="NCBI Taxonomy" id="652676"/>
    <lineage>
        <taxon>unclassified sequences</taxon>
        <taxon>metagenomes</taxon>
        <taxon>ecological metagenomes</taxon>
    </lineage>
</organism>
<dbReference type="PANTHER" id="PTHR38692:SF1">
    <property type="entry name" value="PROTEIN SMG"/>
    <property type="match status" value="1"/>
</dbReference>
<protein>
    <recommendedName>
        <fullName evidence="2">Protein Smg homolog</fullName>
    </recommendedName>
</protein>
<reference evidence="1" key="1">
    <citation type="submission" date="2018-06" db="EMBL/GenBank/DDBJ databases">
        <authorList>
            <person name="Zhirakovskaya E."/>
        </authorList>
    </citation>
    <scope>NUCLEOTIDE SEQUENCE</scope>
</reference>
<dbReference type="AlphaFoldDB" id="A0A3B0XKR8"/>
<sequence length="182" mass="21597">MGYTLAQPTTVRVKRNYMKQNVVDVLMYLFENIITDENPVLPEHEYMFDRLEDMGFPQHEILLAFDWLEDLAEIHTEQMSSDDEHAVLSQPLNQSIRVYSELEKILLEPDCISFLMHLEQNKIINTLSREIILDRVTALDVELELEQLKWIVMIVLYSQPGEENAYFWMENLIFDNTMSYMQ</sequence>
<dbReference type="PANTHER" id="PTHR38692">
    <property type="entry name" value="PROTEIN SMG"/>
    <property type="match status" value="1"/>
</dbReference>
<name>A0A3B0XKR8_9ZZZZ</name>
<gene>
    <name evidence="1" type="ORF">MNBD_GAMMA09-1090</name>
</gene>
<accession>A0A3B0XKR8</accession>
<dbReference type="EMBL" id="UOFI01000139">
    <property type="protein sequence ID" value="VAW68868.1"/>
    <property type="molecule type" value="Genomic_DNA"/>
</dbReference>
<dbReference type="Pfam" id="PF04361">
    <property type="entry name" value="DUF494"/>
    <property type="match status" value="1"/>
</dbReference>
<dbReference type="HAMAP" id="MF_00598">
    <property type="entry name" value="Smg"/>
    <property type="match status" value="1"/>
</dbReference>
<evidence type="ECO:0008006" key="2">
    <source>
        <dbReference type="Google" id="ProtNLM"/>
    </source>
</evidence>